<dbReference type="Pfam" id="PF10806">
    <property type="entry name" value="SAM35"/>
    <property type="match status" value="1"/>
</dbReference>
<evidence type="ECO:0000259" key="1">
    <source>
        <dbReference type="Pfam" id="PF17171"/>
    </source>
</evidence>
<dbReference type="InterPro" id="IPR050931">
    <property type="entry name" value="Mito_Protein_Transport_Metaxin"/>
</dbReference>
<evidence type="ECO:0000259" key="2">
    <source>
        <dbReference type="Pfam" id="PF17172"/>
    </source>
</evidence>
<dbReference type="PANTHER" id="PTHR12289:SF44">
    <property type="entry name" value="OUTER MEMBRANE PROTEIN (SAM35), PUTATIVE (AFU_ORTHOLOGUE AFUA_1G13180)-RELATED"/>
    <property type="match status" value="1"/>
</dbReference>
<dbReference type="OrthoDB" id="198787at2759"/>
<dbReference type="AlphaFoldDB" id="A0A0J6FDI9"/>
<protein>
    <recommendedName>
        <fullName evidence="5">Mitochondrial outer membrane protein</fullName>
    </recommendedName>
</protein>
<accession>A0A0J6FDI9</accession>
<feature type="domain" description="Metaxin glutathione S-transferase" evidence="1">
    <location>
        <begin position="230"/>
        <end position="296"/>
    </location>
</feature>
<dbReference type="Pfam" id="PF17172">
    <property type="entry name" value="GST_N_4"/>
    <property type="match status" value="1"/>
</dbReference>
<reference evidence="4" key="2">
    <citation type="journal article" date="2009" name="Genome Res.">
        <title>Comparative genomic analyses of the human fungal pathogens Coccidioides and their relatives.</title>
        <authorList>
            <person name="Sharpton T.J."/>
            <person name="Stajich J.E."/>
            <person name="Rounsley S.D."/>
            <person name="Gardner M.J."/>
            <person name="Wortman J.R."/>
            <person name="Jordar V.S."/>
            <person name="Maiti R."/>
            <person name="Kodira C.D."/>
            <person name="Neafsey D.E."/>
            <person name="Zeng Q."/>
            <person name="Hung C.-Y."/>
            <person name="McMahan C."/>
            <person name="Muszewska A."/>
            <person name="Grynberg M."/>
            <person name="Mandel M.A."/>
            <person name="Kellner E.M."/>
            <person name="Barker B.M."/>
            <person name="Galgiani J.N."/>
            <person name="Orbach M.J."/>
            <person name="Kirkland T.N."/>
            <person name="Cole G.T."/>
            <person name="Henn M.R."/>
            <person name="Birren B.W."/>
            <person name="Taylor J.W."/>
        </authorList>
    </citation>
    <scope>NUCLEOTIDE SEQUENCE [LARGE SCALE GENOMIC DNA]</scope>
    <source>
        <strain evidence="4">RMSCC 3488</strain>
    </source>
</reference>
<dbReference type="GO" id="GO:0001401">
    <property type="term" value="C:SAM complex"/>
    <property type="evidence" value="ECO:0007669"/>
    <property type="project" value="TreeGrafter"/>
</dbReference>
<feature type="domain" description="Thioredoxin-like fold" evidence="2">
    <location>
        <begin position="79"/>
        <end position="179"/>
    </location>
</feature>
<reference evidence="3 4" key="1">
    <citation type="submission" date="2007-06" db="EMBL/GenBank/DDBJ databases">
        <title>The Genome Sequence of Coccidioides posadasii RMSCC_3488.</title>
        <authorList>
            <consortium name="Coccidioides Genome Resources Consortium"/>
            <consortium name="The Broad Institute Genome Sequencing Platform"/>
            <person name="Henn M.R."/>
            <person name="Sykes S."/>
            <person name="Young S."/>
            <person name="Jaffe D."/>
            <person name="Berlin A."/>
            <person name="Alvarez P."/>
            <person name="Butler J."/>
            <person name="Gnerre S."/>
            <person name="Grabherr M."/>
            <person name="Mauceli E."/>
            <person name="Brockman W."/>
            <person name="Kodira C."/>
            <person name="Alvarado L."/>
            <person name="Zeng Q."/>
            <person name="Crawford M."/>
            <person name="Antoine C."/>
            <person name="Devon K."/>
            <person name="Galgiani J."/>
            <person name="Orsborn K."/>
            <person name="Lewis M.L."/>
            <person name="Nusbaum C."/>
            <person name="Galagan J."/>
            <person name="Birren B."/>
        </authorList>
    </citation>
    <scope>NUCLEOTIDE SEQUENCE [LARGE SCALE GENOMIC DNA]</scope>
    <source>
        <strain evidence="3 4">RMSCC 3488</strain>
    </source>
</reference>
<reference evidence="4" key="3">
    <citation type="journal article" date="2010" name="Genome Res.">
        <title>Population genomic sequencing of Coccidioides fungi reveals recent hybridization and transposon control.</title>
        <authorList>
            <person name="Neafsey D.E."/>
            <person name="Barker B.M."/>
            <person name="Sharpton T.J."/>
            <person name="Stajich J.E."/>
            <person name="Park D.J."/>
            <person name="Whiston E."/>
            <person name="Hung C.-Y."/>
            <person name="McMahan C."/>
            <person name="White J."/>
            <person name="Sykes S."/>
            <person name="Heiman D."/>
            <person name="Young S."/>
            <person name="Zeng Q."/>
            <person name="Abouelleil A."/>
            <person name="Aftuck L."/>
            <person name="Bessette D."/>
            <person name="Brown A."/>
            <person name="FitzGerald M."/>
            <person name="Lui A."/>
            <person name="Macdonald J.P."/>
            <person name="Priest M."/>
            <person name="Orbach M.J."/>
            <person name="Galgiani J.N."/>
            <person name="Kirkland T.N."/>
            <person name="Cole G.T."/>
            <person name="Birren B.W."/>
            <person name="Henn M.R."/>
            <person name="Taylor J.W."/>
            <person name="Rounsley S.D."/>
        </authorList>
    </citation>
    <scope>NUCLEOTIDE SEQUENCE [LARGE SCALE GENOMIC DNA]</scope>
    <source>
        <strain evidence="4">RMSCC 3488</strain>
    </source>
</reference>
<dbReference type="InterPro" id="IPR012336">
    <property type="entry name" value="Thioredoxin-like_fold"/>
</dbReference>
<dbReference type="Proteomes" id="UP000054567">
    <property type="component" value="Unassembled WGS sequence"/>
</dbReference>
<sequence length="301" mass="34371">MTMSEGGDDAPPRLESLQRARSWIPSVPAPIKRVFDKFPLKTYPANAIPSRSLPDSSEHRLYVFSNARGCKQSAPSHNPQCLKWQAYLKFSGIRFRIISSNNHASPTGSLPFLLPGAQSSGSSEALNPIPSNKLQRWTDEQLGIKEEEPTDMRFDAYSSLLDHRLRNAWLYTLYLDPLNFSSVARKLYVNPFTANFLVRMAIATELQDAARKELLKRSPYIDVDDLMAEANNAFESLSILLGSNFFFFNRETPGLFDASVFAYTHLILDEKLGWKHNPLEMHLRRYGNLVKHRQRLLEAYF</sequence>
<organism evidence="3 4">
    <name type="scientific">Coccidioides posadasii RMSCC 3488</name>
    <dbReference type="NCBI Taxonomy" id="454284"/>
    <lineage>
        <taxon>Eukaryota</taxon>
        <taxon>Fungi</taxon>
        <taxon>Dikarya</taxon>
        <taxon>Ascomycota</taxon>
        <taxon>Pezizomycotina</taxon>
        <taxon>Eurotiomycetes</taxon>
        <taxon>Eurotiomycetidae</taxon>
        <taxon>Onygenales</taxon>
        <taxon>Onygenaceae</taxon>
        <taxon>Coccidioides</taxon>
    </lineage>
</organism>
<dbReference type="InterPro" id="IPR021211">
    <property type="entry name" value="SAM35"/>
</dbReference>
<evidence type="ECO:0000313" key="4">
    <source>
        <dbReference type="Proteomes" id="UP000054567"/>
    </source>
</evidence>
<proteinExistence type="predicted"/>
<name>A0A0J6FDI9_COCPO</name>
<dbReference type="Pfam" id="PF17171">
    <property type="entry name" value="GST_C_6"/>
    <property type="match status" value="1"/>
</dbReference>
<dbReference type="PANTHER" id="PTHR12289">
    <property type="entry name" value="METAXIN RELATED"/>
    <property type="match status" value="1"/>
</dbReference>
<dbReference type="EMBL" id="DS268110">
    <property type="protein sequence ID" value="KMM66944.1"/>
    <property type="molecule type" value="Genomic_DNA"/>
</dbReference>
<dbReference type="GO" id="GO:0007005">
    <property type="term" value="P:mitochondrion organization"/>
    <property type="evidence" value="ECO:0007669"/>
    <property type="project" value="TreeGrafter"/>
</dbReference>
<evidence type="ECO:0000313" key="3">
    <source>
        <dbReference type="EMBL" id="KMM66944.1"/>
    </source>
</evidence>
<gene>
    <name evidence="3" type="ORF">CPAG_03280</name>
</gene>
<dbReference type="VEuPathDB" id="FungiDB:CPAG_03280"/>
<evidence type="ECO:0008006" key="5">
    <source>
        <dbReference type="Google" id="ProtNLM"/>
    </source>
</evidence>
<dbReference type="InterPro" id="IPR033468">
    <property type="entry name" value="Metaxin_GST"/>
</dbReference>